<evidence type="ECO:0000313" key="4">
    <source>
        <dbReference type="EMBL" id="CAL4787990.1"/>
    </source>
</evidence>
<dbReference type="GO" id="GO:0005634">
    <property type="term" value="C:nucleus"/>
    <property type="evidence" value="ECO:0007669"/>
    <property type="project" value="TreeGrafter"/>
</dbReference>
<dbReference type="PANTHER" id="PTHR12197">
    <property type="entry name" value="HISTONE-LYSINE N-METHYLTRANSFERASE SMYD"/>
    <property type="match status" value="1"/>
</dbReference>
<dbReference type="InterPro" id="IPR046341">
    <property type="entry name" value="SET_dom_sf"/>
</dbReference>
<proteinExistence type="predicted"/>
<feature type="region of interest" description="Disordered" evidence="1">
    <location>
        <begin position="351"/>
        <end position="393"/>
    </location>
</feature>
<dbReference type="OrthoDB" id="265717at2759"/>
<comment type="caution">
    <text evidence="2">The sequence shown here is derived from an EMBL/GenBank/DDBJ whole genome shotgun (WGS) entry which is preliminary data.</text>
</comment>
<dbReference type="Gene3D" id="1.25.40.10">
    <property type="entry name" value="Tetratricopeptide repeat domain"/>
    <property type="match status" value="1"/>
</dbReference>
<dbReference type="PANTHER" id="PTHR12197:SF251">
    <property type="entry name" value="EG:BACR7C10.4 PROTEIN"/>
    <property type="match status" value="1"/>
</dbReference>
<dbReference type="InterPro" id="IPR011990">
    <property type="entry name" value="TPR-like_helical_dom_sf"/>
</dbReference>
<reference evidence="3" key="2">
    <citation type="submission" date="2024-04" db="EMBL/GenBank/DDBJ databases">
        <authorList>
            <person name="Chen Y."/>
            <person name="Shah S."/>
            <person name="Dougan E. K."/>
            <person name="Thang M."/>
            <person name="Chan C."/>
        </authorList>
    </citation>
    <scope>NUCLEOTIDE SEQUENCE [LARGE SCALE GENOMIC DNA]</scope>
</reference>
<dbReference type="Gene3D" id="2.170.270.10">
    <property type="entry name" value="SET domain"/>
    <property type="match status" value="1"/>
</dbReference>
<dbReference type="SUPFAM" id="SSF82199">
    <property type="entry name" value="SET domain"/>
    <property type="match status" value="1"/>
</dbReference>
<feature type="non-terminal residue" evidence="2">
    <location>
        <position position="477"/>
    </location>
</feature>
<dbReference type="EMBL" id="CAMXCT010002823">
    <property type="protein sequence ID" value="CAI4000678.1"/>
    <property type="molecule type" value="Genomic_DNA"/>
</dbReference>
<protein>
    <submittedName>
        <fullName evidence="4">SET domain-containing protein</fullName>
    </submittedName>
</protein>
<evidence type="ECO:0000313" key="2">
    <source>
        <dbReference type="EMBL" id="CAI4000678.1"/>
    </source>
</evidence>
<evidence type="ECO:0000313" key="5">
    <source>
        <dbReference type="Proteomes" id="UP001152797"/>
    </source>
</evidence>
<dbReference type="AlphaFoldDB" id="A0A9P1CZG5"/>
<feature type="compositionally biased region" description="Basic and acidic residues" evidence="1">
    <location>
        <begin position="351"/>
        <end position="361"/>
    </location>
</feature>
<feature type="compositionally biased region" description="Polar residues" evidence="1">
    <location>
        <begin position="382"/>
        <end position="392"/>
    </location>
</feature>
<keyword evidence="5" id="KW-1185">Reference proteome</keyword>
<evidence type="ECO:0000256" key="1">
    <source>
        <dbReference type="SAM" id="MobiDB-lite"/>
    </source>
</evidence>
<gene>
    <name evidence="2" type="ORF">C1SCF055_LOCUS26782</name>
</gene>
<dbReference type="EMBL" id="CAMXCT030002823">
    <property type="protein sequence ID" value="CAL4787990.1"/>
    <property type="molecule type" value="Genomic_DNA"/>
</dbReference>
<dbReference type="EMBL" id="CAMXCT020002823">
    <property type="protein sequence ID" value="CAL1154053.1"/>
    <property type="molecule type" value="Genomic_DNA"/>
</dbReference>
<evidence type="ECO:0000313" key="3">
    <source>
        <dbReference type="EMBL" id="CAL1154053.1"/>
    </source>
</evidence>
<reference evidence="2" key="1">
    <citation type="submission" date="2022-10" db="EMBL/GenBank/DDBJ databases">
        <authorList>
            <person name="Chen Y."/>
            <person name="Dougan E. K."/>
            <person name="Chan C."/>
            <person name="Rhodes N."/>
            <person name="Thang M."/>
        </authorList>
    </citation>
    <scope>NUCLEOTIDE SEQUENCE</scope>
</reference>
<dbReference type="InterPro" id="IPR050869">
    <property type="entry name" value="H3K4_H4K5_MeTrfase"/>
</dbReference>
<dbReference type="Proteomes" id="UP001152797">
    <property type="component" value="Unassembled WGS sequence"/>
</dbReference>
<accession>A0A9P1CZG5</accession>
<name>A0A9P1CZG5_9DINO</name>
<organism evidence="2">
    <name type="scientific">Cladocopium goreaui</name>
    <dbReference type="NCBI Taxonomy" id="2562237"/>
    <lineage>
        <taxon>Eukaryota</taxon>
        <taxon>Sar</taxon>
        <taxon>Alveolata</taxon>
        <taxon>Dinophyceae</taxon>
        <taxon>Suessiales</taxon>
        <taxon>Symbiodiniaceae</taxon>
        <taxon>Cladocopium</taxon>
    </lineage>
</organism>
<sequence>AFADAALHGTDVIQDALLAGRCVRSSSEKGPSGALEDLESAKVFMKPEEEAQLKAIAETMARATPQLVSSVEAIFEALTCFGNNNFAVTDDLFLAVGAGCFPVGASLNHCCRPNCLLAYELLPGHLPVQAVRVMEPVLAGEELTHSYVDLALPRGQRQDQLKETYGFHCSCLGCRGELPEIERFLEAELKPGDPGSPGSSAELAKAEQLRLQAATEEDPHVELKILEECGLRERWLHPRHLEVCAAHAAAHTAAMAAFDWVAAEKHCGKLVEQYLAVYPPWHPITGLQMFTLAELKEQLGKLAEAQSCYEGAERILRLTHGEGHELVLQLKERLAESHELVLQLKERLAESRDSKPPRELARLPLSASHAKPPARGREGQPLRSTKATNYSGQRDEADVLATGFTVREITPQAAKLWLLLQLVGLLFEFNLWREVQSDMAVTVDDEGPSKQCCRTRAICAKTAFVILVGPGCGHAKR</sequence>